<dbReference type="EMBL" id="AP014957">
    <property type="protein sequence ID" value="BAS74523.1"/>
    <property type="molecule type" value="Genomic_DNA"/>
</dbReference>
<keyword evidence="12" id="KW-1185">Reference proteome</keyword>
<sequence length="351" mass="38036">MVRRGRKGKDAAAGAGGTGGRGGGAGRGGGRGGSGGGGGGGGVREATLVRVSKVLEDFQASDAQVYKFEPGISKQERAAIHEMCRKMGMISKSSGNGERRCLSVYKRKQNQGLETEEGPSHLGFSVEARNVLQDLFMHYPPDDAELNGHTVRNSSDKAVKIQWKPDGAFCRPALRKPDILKKVEMLASKVNKSEQLRKIVQDRSKLPISSYKDAISSTLENHQVVLISGETGCGKTTQVPQYILDHMWGKGESCKIVCTQPRRISAISVAERISAERGESVGDTVGYKIRLESKGGKNSSIMFCTNGVLLRLLIGRVTNISKEQNQKRSFDDAVTGITHIIVVMFNLRTFK</sequence>
<dbReference type="GO" id="GO:0005524">
    <property type="term" value="F:ATP binding"/>
    <property type="evidence" value="ECO:0007669"/>
    <property type="project" value="UniProtKB-KW"/>
</dbReference>
<keyword evidence="3" id="KW-0378">Hydrolase</keyword>
<feature type="domain" description="R3H" evidence="9">
    <location>
        <begin position="45"/>
        <end position="108"/>
    </location>
</feature>
<evidence type="ECO:0000256" key="5">
    <source>
        <dbReference type="ARBA" id="ARBA00022840"/>
    </source>
</evidence>
<proteinExistence type="evidence at protein level"/>
<evidence type="ECO:0000313" key="11">
    <source>
        <dbReference type="EMBL" id="BAS74523.1"/>
    </source>
</evidence>
<dbReference type="Gene3D" id="3.30.1370.50">
    <property type="entry name" value="R3H-like domain"/>
    <property type="match status" value="1"/>
</dbReference>
<evidence type="ECO:0007829" key="14">
    <source>
        <dbReference type="ProteomicsDB" id="A0A0P0V8M0"/>
    </source>
</evidence>
<dbReference type="PROSITE" id="PS51192">
    <property type="entry name" value="HELICASE_ATP_BIND_1"/>
    <property type="match status" value="1"/>
</dbReference>
<evidence type="ECO:0000259" key="10">
    <source>
        <dbReference type="PROSITE" id="PS51192"/>
    </source>
</evidence>
<keyword evidence="5" id="KW-0067">ATP-binding</keyword>
<dbReference type="InterPro" id="IPR034083">
    <property type="entry name" value="R3H_DEXH_helicase"/>
</dbReference>
<evidence type="ECO:0000256" key="4">
    <source>
        <dbReference type="ARBA" id="ARBA00022806"/>
    </source>
</evidence>
<reference evidence="11 12" key="2">
    <citation type="journal article" date="2013" name="Plant Cell Physiol.">
        <title>Rice Annotation Project Database (RAP-DB): an integrative and interactive database for rice genomics.</title>
        <authorList>
            <person name="Sakai H."/>
            <person name="Lee S.S."/>
            <person name="Tanaka T."/>
            <person name="Numa H."/>
            <person name="Kim J."/>
            <person name="Kawahara Y."/>
            <person name="Wakimoto H."/>
            <person name="Yang C.C."/>
            <person name="Iwamoto M."/>
            <person name="Abe T."/>
            <person name="Yamada Y."/>
            <person name="Muto A."/>
            <person name="Inokuchi H."/>
            <person name="Ikemura T."/>
            <person name="Matsumoto T."/>
            <person name="Sasaki T."/>
            <person name="Itoh T."/>
        </authorList>
    </citation>
    <scope>NUCLEOTIDE SEQUENCE [LARGE SCALE GENOMIC DNA]</scope>
    <source>
        <strain evidence="12">cv. Nipponbare</strain>
    </source>
</reference>
<comment type="subcellular location">
    <subcellularLocation>
        <location evidence="1">Nucleus</location>
    </subcellularLocation>
</comment>
<dbReference type="PANTHER" id="PTHR18934:SF213">
    <property type="entry name" value="3'-5' RNA HELICASE YTHDC2"/>
    <property type="match status" value="1"/>
</dbReference>
<evidence type="ECO:0007829" key="13">
    <source>
        <dbReference type="PeptideAtlas" id="A0A0P0V8M0"/>
    </source>
</evidence>
<dbReference type="SUPFAM" id="SSF52540">
    <property type="entry name" value="P-loop containing nucleoside triphosphate hydrolases"/>
    <property type="match status" value="1"/>
</dbReference>
<dbReference type="CDD" id="cd06007">
    <property type="entry name" value="R3H_DEXH_helicase"/>
    <property type="match status" value="1"/>
</dbReference>
<dbReference type="GO" id="GO:0004386">
    <property type="term" value="F:helicase activity"/>
    <property type="evidence" value="ECO:0007669"/>
    <property type="project" value="UniProtKB-KW"/>
</dbReference>
<dbReference type="InterPro" id="IPR001374">
    <property type="entry name" value="R3H_dom"/>
</dbReference>
<keyword evidence="7" id="KW-0539">Nucleus</keyword>
<gene>
    <name evidence="11" type="ordered locus">Os01g0767700</name>
    <name evidence="11" type="ORF">OSNPB_010767700</name>
</gene>
<reference evidence="12" key="1">
    <citation type="journal article" date="2005" name="Nature">
        <title>The map-based sequence of the rice genome.</title>
        <authorList>
            <consortium name="International rice genome sequencing project (IRGSP)"/>
            <person name="Matsumoto T."/>
            <person name="Wu J."/>
            <person name="Kanamori H."/>
            <person name="Katayose Y."/>
            <person name="Fujisawa M."/>
            <person name="Namiki N."/>
            <person name="Mizuno H."/>
            <person name="Yamamoto K."/>
            <person name="Antonio B.A."/>
            <person name="Baba T."/>
            <person name="Sakata K."/>
            <person name="Nagamura Y."/>
            <person name="Aoki H."/>
            <person name="Arikawa K."/>
            <person name="Arita K."/>
            <person name="Bito T."/>
            <person name="Chiden Y."/>
            <person name="Fujitsuka N."/>
            <person name="Fukunaka R."/>
            <person name="Hamada M."/>
            <person name="Harada C."/>
            <person name="Hayashi A."/>
            <person name="Hijishita S."/>
            <person name="Honda M."/>
            <person name="Hosokawa S."/>
            <person name="Ichikawa Y."/>
            <person name="Idonuma A."/>
            <person name="Iijima M."/>
            <person name="Ikeda M."/>
            <person name="Ikeno M."/>
            <person name="Ito K."/>
            <person name="Ito S."/>
            <person name="Ito T."/>
            <person name="Ito Y."/>
            <person name="Ito Y."/>
            <person name="Iwabuchi A."/>
            <person name="Kamiya K."/>
            <person name="Karasawa W."/>
            <person name="Kurita K."/>
            <person name="Katagiri S."/>
            <person name="Kikuta A."/>
            <person name="Kobayashi H."/>
            <person name="Kobayashi N."/>
            <person name="Machita K."/>
            <person name="Maehara T."/>
            <person name="Masukawa M."/>
            <person name="Mizubayashi T."/>
            <person name="Mukai Y."/>
            <person name="Nagasaki H."/>
            <person name="Nagata Y."/>
            <person name="Naito S."/>
            <person name="Nakashima M."/>
            <person name="Nakama Y."/>
            <person name="Nakamichi Y."/>
            <person name="Nakamura M."/>
            <person name="Meguro A."/>
            <person name="Negishi M."/>
            <person name="Ohta I."/>
            <person name="Ohta T."/>
            <person name="Okamoto M."/>
            <person name="Ono N."/>
            <person name="Saji S."/>
            <person name="Sakaguchi M."/>
            <person name="Sakai K."/>
            <person name="Shibata M."/>
            <person name="Shimokawa T."/>
            <person name="Song J."/>
            <person name="Takazaki Y."/>
            <person name="Terasawa K."/>
            <person name="Tsugane M."/>
            <person name="Tsuji K."/>
            <person name="Ueda S."/>
            <person name="Waki K."/>
            <person name="Yamagata H."/>
            <person name="Yamamoto M."/>
            <person name="Yamamoto S."/>
            <person name="Yamane H."/>
            <person name="Yoshiki S."/>
            <person name="Yoshihara R."/>
            <person name="Yukawa K."/>
            <person name="Zhong H."/>
            <person name="Yano M."/>
            <person name="Yuan Q."/>
            <person name="Ouyang S."/>
            <person name="Liu J."/>
            <person name="Jones K.M."/>
            <person name="Gansberger K."/>
            <person name="Moffat K."/>
            <person name="Hill J."/>
            <person name="Bera J."/>
            <person name="Fadrosh D."/>
            <person name="Jin S."/>
            <person name="Johri S."/>
            <person name="Kim M."/>
            <person name="Overton L."/>
            <person name="Reardon M."/>
            <person name="Tsitrin T."/>
            <person name="Vuong H."/>
            <person name="Weaver B."/>
            <person name="Ciecko A."/>
            <person name="Tallon L."/>
            <person name="Jackson J."/>
            <person name="Pai G."/>
            <person name="Aken S.V."/>
            <person name="Utterback T."/>
            <person name="Reidmuller S."/>
            <person name="Feldblyum T."/>
            <person name="Hsiao J."/>
            <person name="Zismann V."/>
            <person name="Iobst S."/>
            <person name="de Vazeille A.R."/>
            <person name="Buell C.R."/>
            <person name="Ying K."/>
            <person name="Li Y."/>
            <person name="Lu T."/>
            <person name="Huang Y."/>
            <person name="Zhao Q."/>
            <person name="Feng Q."/>
            <person name="Zhang L."/>
            <person name="Zhu J."/>
            <person name="Weng Q."/>
            <person name="Mu J."/>
            <person name="Lu Y."/>
            <person name="Fan D."/>
            <person name="Liu Y."/>
            <person name="Guan J."/>
            <person name="Zhang Y."/>
            <person name="Yu S."/>
            <person name="Liu X."/>
            <person name="Zhang Y."/>
            <person name="Hong G."/>
            <person name="Han B."/>
            <person name="Choisne N."/>
            <person name="Demange N."/>
            <person name="Orjeda G."/>
            <person name="Samain S."/>
            <person name="Cattolico L."/>
            <person name="Pelletier E."/>
            <person name="Couloux A."/>
            <person name="Segurens B."/>
            <person name="Wincker P."/>
            <person name="D'Hont A."/>
            <person name="Scarpelli C."/>
            <person name="Weissenbach J."/>
            <person name="Salanoubat M."/>
            <person name="Quetier F."/>
            <person name="Yu Y."/>
            <person name="Kim H.R."/>
            <person name="Rambo T."/>
            <person name="Currie J."/>
            <person name="Collura K."/>
            <person name="Luo M."/>
            <person name="Yang T."/>
            <person name="Ammiraju J.S.S."/>
            <person name="Engler F."/>
            <person name="Soderlund C."/>
            <person name="Wing R.A."/>
            <person name="Palmer L.E."/>
            <person name="de la Bastide M."/>
            <person name="Spiegel L."/>
            <person name="Nascimento L."/>
            <person name="Zutavern T."/>
            <person name="O'Shaughnessy A."/>
            <person name="Dike S."/>
            <person name="Dedhia N."/>
            <person name="Preston R."/>
            <person name="Balija V."/>
            <person name="McCombie W.R."/>
            <person name="Chow T."/>
            <person name="Chen H."/>
            <person name="Chung M."/>
            <person name="Chen C."/>
            <person name="Shaw J."/>
            <person name="Wu H."/>
            <person name="Hsiao K."/>
            <person name="Chao Y."/>
            <person name="Chu M."/>
            <person name="Cheng C."/>
            <person name="Hour A."/>
            <person name="Lee P."/>
            <person name="Lin S."/>
            <person name="Lin Y."/>
            <person name="Liou J."/>
            <person name="Liu S."/>
            <person name="Hsing Y."/>
            <person name="Raghuvanshi S."/>
            <person name="Mohanty A."/>
            <person name="Bharti A.K."/>
            <person name="Gaur A."/>
            <person name="Gupta V."/>
            <person name="Kumar D."/>
            <person name="Ravi V."/>
            <person name="Vij S."/>
            <person name="Kapur A."/>
            <person name="Khurana P."/>
            <person name="Khurana P."/>
            <person name="Khurana J.P."/>
            <person name="Tyagi A.K."/>
            <person name="Gaikwad K."/>
            <person name="Singh A."/>
            <person name="Dalal V."/>
            <person name="Srivastava S."/>
            <person name="Dixit A."/>
            <person name="Pal A.K."/>
            <person name="Ghazi I.A."/>
            <person name="Yadav M."/>
            <person name="Pandit A."/>
            <person name="Bhargava A."/>
            <person name="Sureshbabu K."/>
            <person name="Batra K."/>
            <person name="Sharma T.R."/>
            <person name="Mohapatra T."/>
            <person name="Singh N.K."/>
            <person name="Messing J."/>
            <person name="Nelson A.B."/>
            <person name="Fuks G."/>
            <person name="Kavchok S."/>
            <person name="Keizer G."/>
            <person name="Linton E."/>
            <person name="Llaca V."/>
            <person name="Song R."/>
            <person name="Tanyolac B."/>
            <person name="Young S."/>
            <person name="Ho-Il K."/>
            <person name="Hahn J.H."/>
            <person name="Sangsakoo G."/>
            <person name="Vanavichit A."/>
            <person name="de Mattos Luiz.A.T."/>
            <person name="Zimmer P.D."/>
            <person name="Malone G."/>
            <person name="Dellagostin O."/>
            <person name="de Oliveira A.C."/>
            <person name="Bevan M."/>
            <person name="Bancroft I."/>
            <person name="Minx P."/>
            <person name="Cordum H."/>
            <person name="Wilson R."/>
            <person name="Cheng Z."/>
            <person name="Jin W."/>
            <person name="Jiang J."/>
            <person name="Leong S.A."/>
            <person name="Iwama H."/>
            <person name="Gojobori T."/>
            <person name="Itoh T."/>
            <person name="Niimura Y."/>
            <person name="Fujii Y."/>
            <person name="Habara T."/>
            <person name="Sakai H."/>
            <person name="Sato Y."/>
            <person name="Wilson G."/>
            <person name="Kumar K."/>
            <person name="McCouch S."/>
            <person name="Juretic N."/>
            <person name="Hoen D."/>
            <person name="Wright S."/>
            <person name="Bruskiewich R."/>
            <person name="Bureau T."/>
            <person name="Miyao A."/>
            <person name="Hirochika H."/>
            <person name="Nishikawa T."/>
            <person name="Kadowaki K."/>
            <person name="Sugiura M."/>
            <person name="Burr B."/>
            <person name="Sasaki T."/>
        </authorList>
    </citation>
    <scope>NUCLEOTIDE SEQUENCE [LARGE SCALE GENOMIC DNA]</scope>
    <source>
        <strain evidence="12">cv. Nipponbare</strain>
    </source>
</reference>
<dbReference type="InterPro" id="IPR036867">
    <property type="entry name" value="R3H_dom_sf"/>
</dbReference>
<dbReference type="GO" id="GO:0016787">
    <property type="term" value="F:hydrolase activity"/>
    <property type="evidence" value="ECO:0007669"/>
    <property type="project" value="UniProtKB-KW"/>
</dbReference>
<evidence type="ECO:0000256" key="1">
    <source>
        <dbReference type="ARBA" id="ARBA00004123"/>
    </source>
</evidence>
<keyword evidence="4" id="KW-0347">Helicase</keyword>
<evidence type="ECO:0000256" key="3">
    <source>
        <dbReference type="ARBA" id="ARBA00022801"/>
    </source>
</evidence>
<evidence type="ECO:0000256" key="8">
    <source>
        <dbReference type="SAM" id="MobiDB-lite"/>
    </source>
</evidence>
<dbReference type="SUPFAM" id="SSF82708">
    <property type="entry name" value="R3H domain"/>
    <property type="match status" value="1"/>
</dbReference>
<accession>A0A0P0V8M0</accession>
<dbReference type="PANTHER" id="PTHR18934">
    <property type="entry name" value="ATP-DEPENDENT RNA HELICASE"/>
    <property type="match status" value="1"/>
</dbReference>
<dbReference type="Pfam" id="PF01424">
    <property type="entry name" value="R3H"/>
    <property type="match status" value="1"/>
</dbReference>
<dbReference type="PROSITE" id="PS51061">
    <property type="entry name" value="R3H"/>
    <property type="match status" value="1"/>
</dbReference>
<organism evidence="11 12">
    <name type="scientific">Oryza sativa subsp. japonica</name>
    <name type="common">Rice</name>
    <dbReference type="NCBI Taxonomy" id="39947"/>
    <lineage>
        <taxon>Eukaryota</taxon>
        <taxon>Viridiplantae</taxon>
        <taxon>Streptophyta</taxon>
        <taxon>Embryophyta</taxon>
        <taxon>Tracheophyta</taxon>
        <taxon>Spermatophyta</taxon>
        <taxon>Magnoliopsida</taxon>
        <taxon>Liliopsida</taxon>
        <taxon>Poales</taxon>
        <taxon>Poaceae</taxon>
        <taxon>BOP clade</taxon>
        <taxon>Oryzoideae</taxon>
        <taxon>Oryzeae</taxon>
        <taxon>Oryzinae</taxon>
        <taxon>Oryza</taxon>
        <taxon>Oryza sativa</taxon>
    </lineage>
</organism>
<evidence type="ECO:0000256" key="6">
    <source>
        <dbReference type="ARBA" id="ARBA00022884"/>
    </source>
</evidence>
<evidence type="ECO:0000313" key="12">
    <source>
        <dbReference type="Proteomes" id="UP000059680"/>
    </source>
</evidence>
<keyword evidence="13 14" id="KW-1267">Proteomics identification</keyword>
<dbReference type="Proteomes" id="UP000059680">
    <property type="component" value="Chromosome 1"/>
</dbReference>
<dbReference type="Gramene" id="Os01t0767700-02">
    <property type="protein sequence ID" value="Os01t0767700-02"/>
    <property type="gene ID" value="Os01g0767700"/>
</dbReference>
<evidence type="ECO:0000256" key="2">
    <source>
        <dbReference type="ARBA" id="ARBA00022741"/>
    </source>
</evidence>
<protein>
    <submittedName>
        <fullName evidence="11">Os01g0767700 protein</fullName>
    </submittedName>
</protein>
<feature type="compositionally biased region" description="Gly residues" evidence="8">
    <location>
        <begin position="14"/>
        <end position="42"/>
    </location>
</feature>
<dbReference type="InterPro" id="IPR027417">
    <property type="entry name" value="P-loop_NTPase"/>
</dbReference>
<dbReference type="GO" id="GO:0003677">
    <property type="term" value="F:DNA binding"/>
    <property type="evidence" value="ECO:0007669"/>
    <property type="project" value="UniProtKB-ARBA"/>
</dbReference>
<dbReference type="FunFam" id="3.30.1370.50:FF:000002">
    <property type="entry name" value="Immunoglobulin mu DNA-binding protein 2"/>
    <property type="match status" value="1"/>
</dbReference>
<dbReference type="GO" id="GO:0003723">
    <property type="term" value="F:RNA binding"/>
    <property type="evidence" value="ECO:0007669"/>
    <property type="project" value="UniProtKB-KW"/>
</dbReference>
<dbReference type="ExpressionAtlas" id="A0A0P0V8M0">
    <property type="expression patterns" value="baseline and differential"/>
</dbReference>
<dbReference type="Gene3D" id="3.40.50.300">
    <property type="entry name" value="P-loop containing nucleotide triphosphate hydrolases"/>
    <property type="match status" value="1"/>
</dbReference>
<dbReference type="InterPro" id="IPR014001">
    <property type="entry name" value="Helicase_ATP-bd"/>
</dbReference>
<evidence type="ECO:0000259" key="9">
    <source>
        <dbReference type="PROSITE" id="PS51061"/>
    </source>
</evidence>
<feature type="domain" description="Helicase ATP-binding" evidence="10">
    <location>
        <begin position="216"/>
        <end position="351"/>
    </location>
</feature>
<feature type="region of interest" description="Disordered" evidence="8">
    <location>
        <begin position="1"/>
        <end position="42"/>
    </location>
</feature>
<keyword evidence="2" id="KW-0547">Nucleotide-binding</keyword>
<dbReference type="SMART" id="SM00393">
    <property type="entry name" value="R3H"/>
    <property type="match status" value="1"/>
</dbReference>
<name>A0A0P0V8M0_ORYSJ</name>
<evidence type="ECO:0000256" key="7">
    <source>
        <dbReference type="ARBA" id="ARBA00023242"/>
    </source>
</evidence>
<dbReference type="AlphaFoldDB" id="A0A0P0V8M0"/>
<keyword evidence="6" id="KW-0694">RNA-binding</keyword>
<reference evidence="11 12" key="3">
    <citation type="journal article" date="2013" name="Rice">
        <title>Improvement of the Oryza sativa Nipponbare reference genome using next generation sequence and optical map data.</title>
        <authorList>
            <person name="Kawahara Y."/>
            <person name="de la Bastide M."/>
            <person name="Hamilton J.P."/>
            <person name="Kanamori H."/>
            <person name="McCombie W.R."/>
            <person name="Ouyang S."/>
            <person name="Schwartz D.C."/>
            <person name="Tanaka T."/>
            <person name="Wu J."/>
            <person name="Zhou S."/>
            <person name="Childs K.L."/>
            <person name="Davidson R.M."/>
            <person name="Lin H."/>
            <person name="Quesada-Ocampo L."/>
            <person name="Vaillancourt B."/>
            <person name="Sakai H."/>
            <person name="Lee S.S."/>
            <person name="Kim J."/>
            <person name="Numa H."/>
            <person name="Itoh T."/>
            <person name="Buell C.R."/>
            <person name="Matsumoto T."/>
        </authorList>
    </citation>
    <scope>NUCLEOTIDE SEQUENCE [LARGE SCALE GENOMIC DNA]</scope>
    <source>
        <strain evidence="12">cv. Nipponbare</strain>
    </source>
</reference>
<dbReference type="CDD" id="cd17917">
    <property type="entry name" value="DEXHc_RHA-like"/>
    <property type="match status" value="1"/>
</dbReference>
<dbReference type="GO" id="GO:0005634">
    <property type="term" value="C:nucleus"/>
    <property type="evidence" value="ECO:0007669"/>
    <property type="project" value="UniProtKB-SubCell"/>
</dbReference>